<keyword evidence="3" id="KW-0648">Protein biosynthesis</keyword>
<dbReference type="OrthoDB" id="18884at2759"/>
<dbReference type="GO" id="GO:0071541">
    <property type="term" value="C:eukaryotic translation initiation factor 3 complex, eIF3m"/>
    <property type="evidence" value="ECO:0007669"/>
    <property type="project" value="TreeGrafter"/>
</dbReference>
<dbReference type="GO" id="GO:0003743">
    <property type="term" value="F:translation initiation factor activity"/>
    <property type="evidence" value="ECO:0007669"/>
    <property type="project" value="UniProtKB-KW"/>
</dbReference>
<keyword evidence="2" id="KW-0396">Initiation factor</keyword>
<reference evidence="6" key="1">
    <citation type="journal article" date="2017" name="Nat. Ecol. Evol.">
        <title>Genome expansion and lineage-specific genetic innovations in the forest pathogenic fungi Armillaria.</title>
        <authorList>
            <person name="Sipos G."/>
            <person name="Prasanna A.N."/>
            <person name="Walter M.C."/>
            <person name="O'Connor E."/>
            <person name="Balint B."/>
            <person name="Krizsan K."/>
            <person name="Kiss B."/>
            <person name="Hess J."/>
            <person name="Varga T."/>
            <person name="Slot J."/>
            <person name="Riley R."/>
            <person name="Boka B."/>
            <person name="Rigling D."/>
            <person name="Barry K."/>
            <person name="Lee J."/>
            <person name="Mihaltcheva S."/>
            <person name="LaButti K."/>
            <person name="Lipzen A."/>
            <person name="Waldron R."/>
            <person name="Moloney N.M."/>
            <person name="Sperisen C."/>
            <person name="Kredics L."/>
            <person name="Vagvoelgyi C."/>
            <person name="Patrignani A."/>
            <person name="Fitzpatrick D."/>
            <person name="Nagy I."/>
            <person name="Doyle S."/>
            <person name="Anderson J.B."/>
            <person name="Grigoriev I.V."/>
            <person name="Gueldener U."/>
            <person name="Muensterkoetter M."/>
            <person name="Nagy L.G."/>
        </authorList>
    </citation>
    <scope>NUCLEOTIDE SEQUENCE [LARGE SCALE GENOMIC DNA]</scope>
    <source>
        <strain evidence="6">Ar21-2</strain>
    </source>
</reference>
<organism evidence="5 6">
    <name type="scientific">Armillaria gallica</name>
    <name type="common">Bulbous honey fungus</name>
    <name type="synonym">Armillaria bulbosa</name>
    <dbReference type="NCBI Taxonomy" id="47427"/>
    <lineage>
        <taxon>Eukaryota</taxon>
        <taxon>Fungi</taxon>
        <taxon>Dikarya</taxon>
        <taxon>Basidiomycota</taxon>
        <taxon>Agaricomycotina</taxon>
        <taxon>Agaricomycetes</taxon>
        <taxon>Agaricomycetidae</taxon>
        <taxon>Agaricales</taxon>
        <taxon>Marasmiineae</taxon>
        <taxon>Physalacriaceae</taxon>
        <taxon>Armillaria</taxon>
    </lineage>
</organism>
<dbReference type="InterPro" id="IPR027512">
    <property type="entry name" value="EIF3A"/>
</dbReference>
<protein>
    <recommendedName>
        <fullName evidence="4">eIF3a PCI domain-containing protein</fullName>
    </recommendedName>
</protein>
<evidence type="ECO:0000256" key="1">
    <source>
        <dbReference type="ARBA" id="ARBA00022490"/>
    </source>
</evidence>
<dbReference type="GO" id="GO:0043614">
    <property type="term" value="C:multi-eIF complex"/>
    <property type="evidence" value="ECO:0007669"/>
    <property type="project" value="TreeGrafter"/>
</dbReference>
<dbReference type="Pfam" id="PF22591">
    <property type="entry name" value="eIF3a_PCI_TPR-like"/>
    <property type="match status" value="1"/>
</dbReference>
<accession>A0A2H3DDT6</accession>
<dbReference type="Proteomes" id="UP000217790">
    <property type="component" value="Unassembled WGS sequence"/>
</dbReference>
<dbReference type="InParanoid" id="A0A2H3DDT6"/>
<dbReference type="EMBL" id="KZ293684">
    <property type="protein sequence ID" value="PBK86413.1"/>
    <property type="molecule type" value="Genomic_DNA"/>
</dbReference>
<keyword evidence="6" id="KW-1185">Reference proteome</keyword>
<dbReference type="PANTHER" id="PTHR14005:SF0">
    <property type="entry name" value="EUKARYOTIC TRANSLATION INITIATION FACTOR 3 SUBUNIT A"/>
    <property type="match status" value="1"/>
</dbReference>
<dbReference type="GO" id="GO:0002188">
    <property type="term" value="P:translation reinitiation"/>
    <property type="evidence" value="ECO:0007669"/>
    <property type="project" value="TreeGrafter"/>
</dbReference>
<dbReference type="GO" id="GO:0003729">
    <property type="term" value="F:mRNA binding"/>
    <property type="evidence" value="ECO:0007669"/>
    <property type="project" value="TreeGrafter"/>
</dbReference>
<feature type="domain" description="eIF3a PCI" evidence="4">
    <location>
        <begin position="83"/>
        <end position="166"/>
    </location>
</feature>
<evidence type="ECO:0000313" key="5">
    <source>
        <dbReference type="EMBL" id="PBK86413.1"/>
    </source>
</evidence>
<sequence>MSNDDLKKGIIAKGDNESKIRNPKSTLSKLAYTSVRNSAMSTVSVGAKTPESVLLGTMSNDKSKDRMDRTVATPWLTYGRVVSYQQIVQQAPKLSSLKHYAKVEFRHLCETLRLHLANATEYSCQPHSITLSDPDTLQHHSAVELKLWQETFGSAKDICNLFTMVKMLLL</sequence>
<dbReference type="STRING" id="47427.A0A2H3DDT6"/>
<gene>
    <name evidence="5" type="ORF">ARMGADRAFT_1035588</name>
</gene>
<evidence type="ECO:0000259" key="4">
    <source>
        <dbReference type="Pfam" id="PF22591"/>
    </source>
</evidence>
<name>A0A2H3DDT6_ARMGA</name>
<proteinExistence type="predicted"/>
<dbReference type="AlphaFoldDB" id="A0A2H3DDT6"/>
<evidence type="ECO:0000256" key="3">
    <source>
        <dbReference type="ARBA" id="ARBA00022917"/>
    </source>
</evidence>
<dbReference type="GO" id="GO:0071540">
    <property type="term" value="C:eukaryotic translation initiation factor 3 complex, eIF3e"/>
    <property type="evidence" value="ECO:0007669"/>
    <property type="project" value="TreeGrafter"/>
</dbReference>
<dbReference type="PANTHER" id="PTHR14005">
    <property type="entry name" value="EUKARYOTIC TRANSLATION INITIATION FACTOR 3, THETA SUBUNIT"/>
    <property type="match status" value="1"/>
</dbReference>
<dbReference type="GO" id="GO:0001732">
    <property type="term" value="P:formation of cytoplasmic translation initiation complex"/>
    <property type="evidence" value="ECO:0007669"/>
    <property type="project" value="TreeGrafter"/>
</dbReference>
<dbReference type="InterPro" id="IPR054711">
    <property type="entry name" value="eIF3a_PCI_TPR-like"/>
</dbReference>
<evidence type="ECO:0000256" key="2">
    <source>
        <dbReference type="ARBA" id="ARBA00022540"/>
    </source>
</evidence>
<dbReference type="Gene3D" id="4.10.860.10">
    <property type="entry name" value="UVR domain"/>
    <property type="match status" value="1"/>
</dbReference>
<evidence type="ECO:0000313" key="6">
    <source>
        <dbReference type="Proteomes" id="UP000217790"/>
    </source>
</evidence>
<keyword evidence="1" id="KW-0963">Cytoplasm</keyword>